<keyword evidence="2" id="KW-0902">Two-component regulatory system</keyword>
<dbReference type="InterPro" id="IPR051677">
    <property type="entry name" value="AfsR-DnrI-RedD_regulator"/>
</dbReference>
<comment type="similarity">
    <text evidence="1">Belongs to the AfsR/DnrI/RedD regulatory family.</text>
</comment>
<dbReference type="InterPro" id="IPR001867">
    <property type="entry name" value="OmpR/PhoB-type_DNA-bd"/>
</dbReference>
<keyword evidence="9" id="KW-1185">Reference proteome</keyword>
<keyword evidence="3" id="KW-0805">Transcription regulation</keyword>
<gene>
    <name evidence="8" type="ORF">FGD71_004460</name>
</gene>
<dbReference type="PANTHER" id="PTHR35807">
    <property type="entry name" value="TRANSCRIPTIONAL REGULATOR REDD-RELATED"/>
    <property type="match status" value="1"/>
</dbReference>
<evidence type="ECO:0000256" key="3">
    <source>
        <dbReference type="ARBA" id="ARBA00023015"/>
    </source>
</evidence>
<dbReference type="PROSITE" id="PS51755">
    <property type="entry name" value="OMPR_PHOB"/>
    <property type="match status" value="1"/>
</dbReference>
<reference evidence="8 9" key="1">
    <citation type="submission" date="2019-06" db="EMBL/GenBank/DDBJ databases">
        <title>Streptomyces sporangiiformans sp. nov., a novel actinomycete isolated from soil in Mount Song.</title>
        <authorList>
            <person name="Han L."/>
        </authorList>
    </citation>
    <scope>NUCLEOTIDE SEQUENCE [LARGE SCALE GENOMIC DNA]</scope>
    <source>
        <strain evidence="8 9">NEAU-SSA 1</strain>
    </source>
</reference>
<feature type="DNA-binding region" description="OmpR/PhoB-type" evidence="6">
    <location>
        <begin position="5"/>
        <end position="102"/>
    </location>
</feature>
<name>A0A505DQB7_9ACTN</name>
<evidence type="ECO:0000256" key="4">
    <source>
        <dbReference type="ARBA" id="ARBA00023125"/>
    </source>
</evidence>
<organism evidence="8 9">
    <name type="scientific">Streptomyces sporangiiformans</name>
    <dbReference type="NCBI Taxonomy" id="2315329"/>
    <lineage>
        <taxon>Bacteria</taxon>
        <taxon>Bacillati</taxon>
        <taxon>Actinomycetota</taxon>
        <taxon>Actinomycetes</taxon>
        <taxon>Kitasatosporales</taxon>
        <taxon>Streptomycetaceae</taxon>
        <taxon>Streptomyces</taxon>
    </lineage>
</organism>
<dbReference type="GO" id="GO:0000160">
    <property type="term" value="P:phosphorelay signal transduction system"/>
    <property type="evidence" value="ECO:0007669"/>
    <property type="project" value="UniProtKB-KW"/>
</dbReference>
<protein>
    <submittedName>
        <fullName evidence="8">AfsR/SARP family transcriptional regulator</fullName>
    </submittedName>
</protein>
<evidence type="ECO:0000313" key="8">
    <source>
        <dbReference type="EMBL" id="TPQ23474.1"/>
    </source>
</evidence>
<dbReference type="Pfam" id="PF03704">
    <property type="entry name" value="BTAD"/>
    <property type="match status" value="1"/>
</dbReference>
<dbReference type="GO" id="GO:0006355">
    <property type="term" value="P:regulation of DNA-templated transcription"/>
    <property type="evidence" value="ECO:0007669"/>
    <property type="project" value="InterPro"/>
</dbReference>
<feature type="domain" description="OmpR/PhoB-type" evidence="7">
    <location>
        <begin position="5"/>
        <end position="102"/>
    </location>
</feature>
<comment type="caution">
    <text evidence="8">The sequence shown here is derived from an EMBL/GenBank/DDBJ whole genome shotgun (WGS) entry which is preliminary data.</text>
</comment>
<evidence type="ECO:0000256" key="5">
    <source>
        <dbReference type="ARBA" id="ARBA00023163"/>
    </source>
</evidence>
<evidence type="ECO:0000259" key="7">
    <source>
        <dbReference type="PROSITE" id="PS51755"/>
    </source>
</evidence>
<accession>A0A505DQB7</accession>
<evidence type="ECO:0000256" key="2">
    <source>
        <dbReference type="ARBA" id="ARBA00023012"/>
    </source>
</evidence>
<dbReference type="SMART" id="SM01043">
    <property type="entry name" value="BTAD"/>
    <property type="match status" value="1"/>
</dbReference>
<dbReference type="Pfam" id="PF00486">
    <property type="entry name" value="Trans_reg_C"/>
    <property type="match status" value="1"/>
</dbReference>
<dbReference type="Gene3D" id="1.25.40.10">
    <property type="entry name" value="Tetratricopeptide repeat domain"/>
    <property type="match status" value="1"/>
</dbReference>
<dbReference type="InterPro" id="IPR036388">
    <property type="entry name" value="WH-like_DNA-bd_sf"/>
</dbReference>
<dbReference type="Proteomes" id="UP000317378">
    <property type="component" value="Unassembled WGS sequence"/>
</dbReference>
<evidence type="ECO:0000256" key="1">
    <source>
        <dbReference type="ARBA" id="ARBA00005820"/>
    </source>
</evidence>
<evidence type="ECO:0000313" key="9">
    <source>
        <dbReference type="Proteomes" id="UP000317378"/>
    </source>
</evidence>
<dbReference type="InterPro" id="IPR005158">
    <property type="entry name" value="BTAD"/>
</dbReference>
<dbReference type="PANTHER" id="PTHR35807:SF1">
    <property type="entry name" value="TRANSCRIPTIONAL REGULATOR REDD"/>
    <property type="match status" value="1"/>
</dbReference>
<dbReference type="SMART" id="SM00862">
    <property type="entry name" value="Trans_reg_C"/>
    <property type="match status" value="1"/>
</dbReference>
<dbReference type="CDD" id="cd15831">
    <property type="entry name" value="BTAD"/>
    <property type="match status" value="1"/>
</dbReference>
<dbReference type="SUPFAM" id="SSF48452">
    <property type="entry name" value="TPR-like"/>
    <property type="match status" value="1"/>
</dbReference>
<dbReference type="RefSeq" id="WP_119099050.1">
    <property type="nucleotide sequence ID" value="NZ_QXMJ01000047.1"/>
</dbReference>
<dbReference type="OrthoDB" id="5521887at2"/>
<sequence>MAVPVGWCSRSAVEIRLLGAVEVIDDEGTPWPVGAPRLRATLATLALRRGRVMSSTELIDRLWGPTPPVTAAVTLRNYVRRLRKVLPTPLIQTESGGYRLTAGQEQVDVERFQELVQRSRTVRGHDLAEAARMLDKSLTLWRGTPLTGVGDCPMLEMERARLEDMYLTVLEERFELRLSLGEHHLIVDEIVAAARTNHVRERLIRQLMVALYRCGRIAEALAAYRVTRDRMIEELGIEPGVDLRNLQQAILRSDATLVEPPPVSPRILADRY</sequence>
<keyword evidence="5" id="KW-0804">Transcription</keyword>
<proteinExistence type="inferred from homology"/>
<dbReference type="EMBL" id="VCHX02000047">
    <property type="protein sequence ID" value="TPQ23474.1"/>
    <property type="molecule type" value="Genomic_DNA"/>
</dbReference>
<dbReference type="InterPro" id="IPR011990">
    <property type="entry name" value="TPR-like_helical_dom_sf"/>
</dbReference>
<keyword evidence="4 6" id="KW-0238">DNA-binding</keyword>
<evidence type="ECO:0000256" key="6">
    <source>
        <dbReference type="PROSITE-ProRule" id="PRU01091"/>
    </source>
</evidence>
<dbReference type="SUPFAM" id="SSF46894">
    <property type="entry name" value="C-terminal effector domain of the bipartite response regulators"/>
    <property type="match status" value="1"/>
</dbReference>
<dbReference type="InterPro" id="IPR016032">
    <property type="entry name" value="Sig_transdc_resp-reg_C-effctor"/>
</dbReference>
<dbReference type="Gene3D" id="1.10.10.10">
    <property type="entry name" value="Winged helix-like DNA-binding domain superfamily/Winged helix DNA-binding domain"/>
    <property type="match status" value="1"/>
</dbReference>
<dbReference type="AlphaFoldDB" id="A0A505DQB7"/>
<dbReference type="GO" id="GO:0003677">
    <property type="term" value="F:DNA binding"/>
    <property type="evidence" value="ECO:0007669"/>
    <property type="project" value="UniProtKB-UniRule"/>
</dbReference>